<dbReference type="GO" id="GO:0043111">
    <property type="term" value="P:replication fork arrest"/>
    <property type="evidence" value="ECO:0007669"/>
    <property type="project" value="TreeGrafter"/>
</dbReference>
<gene>
    <name evidence="2" type="ORF">KIN20_000819</name>
</gene>
<dbReference type="PANTHER" id="PTHR22940:SF4">
    <property type="entry name" value="PROTEIN TIMELESS HOMOLOG"/>
    <property type="match status" value="1"/>
</dbReference>
<feature type="compositionally biased region" description="Acidic residues" evidence="1">
    <location>
        <begin position="299"/>
        <end position="315"/>
    </location>
</feature>
<dbReference type="GO" id="GO:0031298">
    <property type="term" value="C:replication fork protection complex"/>
    <property type="evidence" value="ECO:0007669"/>
    <property type="project" value="TreeGrafter"/>
</dbReference>
<reference evidence="2" key="1">
    <citation type="submission" date="2021-06" db="EMBL/GenBank/DDBJ databases">
        <title>Parelaphostrongylus tenuis whole genome reference sequence.</title>
        <authorList>
            <person name="Garwood T.J."/>
            <person name="Larsen P.A."/>
            <person name="Fountain-Jones N.M."/>
            <person name="Garbe J.R."/>
            <person name="Macchietto M.G."/>
            <person name="Kania S.A."/>
            <person name="Gerhold R.W."/>
            <person name="Richards J.E."/>
            <person name="Wolf T.M."/>
        </authorList>
    </citation>
    <scope>NUCLEOTIDE SEQUENCE</scope>
    <source>
        <strain evidence="2">MNPRO001-30</strain>
        <tissue evidence="2">Meninges</tissue>
    </source>
</reference>
<dbReference type="GO" id="GO:0006281">
    <property type="term" value="P:DNA repair"/>
    <property type="evidence" value="ECO:0007669"/>
    <property type="project" value="TreeGrafter"/>
</dbReference>
<comment type="caution">
    <text evidence="2">The sequence shown here is derived from an EMBL/GenBank/DDBJ whole genome shotgun (WGS) entry which is preliminary data.</text>
</comment>
<dbReference type="PANTHER" id="PTHR22940">
    <property type="entry name" value="TIMEOUT/TIMELESS-2"/>
    <property type="match status" value="1"/>
</dbReference>
<name>A0AAD5MBX0_PARTN</name>
<dbReference type="GO" id="GO:0000076">
    <property type="term" value="P:DNA replication checkpoint signaling"/>
    <property type="evidence" value="ECO:0007669"/>
    <property type="project" value="TreeGrafter"/>
</dbReference>
<evidence type="ECO:0000313" key="2">
    <source>
        <dbReference type="EMBL" id="KAJ1346116.1"/>
    </source>
</evidence>
<sequence>MRFLLEYNRLSGRASSEVSVCLSVETFYQVRAHIYDSLESAQLMKKEAKHFGRRAQYSLSAYKELVLFLQHLIKNGSSEEKDIAQRLSYHVLIEAEYREMGLTMIRKFSPAFLSKTYLSELILFIHHYLRLLENAVKSGQLNTVKKRSKIRRRRTRRKENFDQTPLPALVDQLSSEDLNNKWPTIIDELRDIILGNLDHSSDQIPINSLLDVQEEQHQKFAMLKVQRALREGRTKDAMGLYRASRELWPADGIFGDPESSTEDQLDEIRAIFFTDLKDVADELLNVELAMQKKFSSESFLEEEDEESYSSDEETNAQDRFETKEVNFDFLEYVVGYARTDVLRWYVFLLSDFATNSVELNKALLKLLHRIAFDLDMPSRLFQLSLFRIFAKVRTYFDEMPRDKMRKNPLFELYNFGHHLLKKFFSYYGILEDKLAPEILFWKGPKESYEIQNGYGSYDASKNAKKVNAWSWDEELENELRSLYNEYRDMDERPEGMDVLDFIEPNLSHPRTRKQIYKKLREFALDPLGAKANKSSAMDRNFPIIQMKKLIEEFNSLQGKEESPEDMVEFLRTRLIGNEGEQFSRKRILKQMSHQGIVYEKKKKLAPSKSKWSEELQTELKLLKQQYDEMDEDDHELISLVDYVMRRLSEKKPRRQVEQQLRALGATIVPRIKTKSTKGTQNAGTGEGNENLSYEGNSKGEGCYTGGHNSESSSISNENKDHLIDSPVKLIDKRKRLLSNINMESSSTDVIGNDEISSPARKVDDKRKRLLSASVLQDDSFELETKEKSLPYDYCLSLEGTGVESSSVDDLGIGEFISAAEKVADKYKRPLSASEDNDCFELGRTKERSSAYKSTITLDDTNVEFTSTHSLDHDELTDSPIKTIYHRKRLLSTSDDDENLEMKSMREVSPPSTSPVPFKKKKHRVIVSDSEED</sequence>
<protein>
    <submittedName>
        <fullName evidence="2">Uncharacterized protein</fullName>
    </submittedName>
</protein>
<proteinExistence type="predicted"/>
<feature type="region of interest" description="Disordered" evidence="1">
    <location>
        <begin position="891"/>
        <end position="932"/>
    </location>
</feature>
<organism evidence="2 3">
    <name type="scientific">Parelaphostrongylus tenuis</name>
    <name type="common">Meningeal worm</name>
    <dbReference type="NCBI Taxonomy" id="148309"/>
    <lineage>
        <taxon>Eukaryota</taxon>
        <taxon>Metazoa</taxon>
        <taxon>Ecdysozoa</taxon>
        <taxon>Nematoda</taxon>
        <taxon>Chromadorea</taxon>
        <taxon>Rhabditida</taxon>
        <taxon>Rhabditina</taxon>
        <taxon>Rhabditomorpha</taxon>
        <taxon>Strongyloidea</taxon>
        <taxon>Metastrongylidae</taxon>
        <taxon>Parelaphostrongylus</taxon>
    </lineage>
</organism>
<evidence type="ECO:0000256" key="1">
    <source>
        <dbReference type="SAM" id="MobiDB-lite"/>
    </source>
</evidence>
<dbReference type="EMBL" id="JAHQIW010000117">
    <property type="protein sequence ID" value="KAJ1346116.1"/>
    <property type="molecule type" value="Genomic_DNA"/>
</dbReference>
<dbReference type="InterPro" id="IPR044998">
    <property type="entry name" value="Timeless"/>
</dbReference>
<dbReference type="Proteomes" id="UP001196413">
    <property type="component" value="Unassembled WGS sequence"/>
</dbReference>
<feature type="region of interest" description="Disordered" evidence="1">
    <location>
        <begin position="674"/>
        <end position="718"/>
    </location>
</feature>
<dbReference type="AlphaFoldDB" id="A0AAD5MBX0"/>
<accession>A0AAD5MBX0</accession>
<feature type="region of interest" description="Disordered" evidence="1">
    <location>
        <begin position="297"/>
        <end position="316"/>
    </location>
</feature>
<feature type="compositionally biased region" description="Polar residues" evidence="1">
    <location>
        <begin position="676"/>
        <end position="695"/>
    </location>
</feature>
<dbReference type="Pfam" id="PF26019">
    <property type="entry name" value="HTH_TIMELESS"/>
    <property type="match status" value="2"/>
</dbReference>
<dbReference type="GO" id="GO:0003677">
    <property type="term" value="F:DNA binding"/>
    <property type="evidence" value="ECO:0007669"/>
    <property type="project" value="TreeGrafter"/>
</dbReference>
<evidence type="ECO:0000313" key="3">
    <source>
        <dbReference type="Proteomes" id="UP001196413"/>
    </source>
</evidence>
<keyword evidence="3" id="KW-1185">Reference proteome</keyword>